<name>A0A2T7P5G0_POMCA</name>
<gene>
    <name evidence="5" type="ORF">C0Q70_11244</name>
</gene>
<evidence type="ECO:0000313" key="6">
    <source>
        <dbReference type="Proteomes" id="UP000245119"/>
    </source>
</evidence>
<keyword evidence="6" id="KW-1185">Reference proteome</keyword>
<dbReference type="STRING" id="400727.A0A2T7P5G0"/>
<dbReference type="InterPro" id="IPR001496">
    <property type="entry name" value="SOCS_box"/>
</dbReference>
<dbReference type="SUPFAM" id="SSF48403">
    <property type="entry name" value="Ankyrin repeat"/>
    <property type="match status" value="1"/>
</dbReference>
<keyword evidence="1" id="KW-0677">Repeat</keyword>
<dbReference type="OrthoDB" id="194358at2759"/>
<dbReference type="CDD" id="cd03587">
    <property type="entry name" value="SOCS"/>
    <property type="match status" value="1"/>
</dbReference>
<evidence type="ECO:0000256" key="3">
    <source>
        <dbReference type="PROSITE-ProRule" id="PRU00023"/>
    </source>
</evidence>
<dbReference type="SUPFAM" id="SSF158235">
    <property type="entry name" value="SOCS box-like"/>
    <property type="match status" value="1"/>
</dbReference>
<evidence type="ECO:0000313" key="5">
    <source>
        <dbReference type="EMBL" id="PVD28650.1"/>
    </source>
</evidence>
<keyword evidence="2 3" id="KW-0040">ANK repeat</keyword>
<dbReference type="Gene3D" id="1.25.40.20">
    <property type="entry name" value="Ankyrin repeat-containing domain"/>
    <property type="match status" value="3"/>
</dbReference>
<proteinExistence type="predicted"/>
<comment type="caution">
    <text evidence="5">The sequence shown here is derived from an EMBL/GenBank/DDBJ whole genome shotgun (WGS) entry which is preliminary data.</text>
</comment>
<organism evidence="5 6">
    <name type="scientific">Pomacea canaliculata</name>
    <name type="common">Golden apple snail</name>
    <dbReference type="NCBI Taxonomy" id="400727"/>
    <lineage>
        <taxon>Eukaryota</taxon>
        <taxon>Metazoa</taxon>
        <taxon>Spiralia</taxon>
        <taxon>Lophotrochozoa</taxon>
        <taxon>Mollusca</taxon>
        <taxon>Gastropoda</taxon>
        <taxon>Caenogastropoda</taxon>
        <taxon>Architaenioglossa</taxon>
        <taxon>Ampullarioidea</taxon>
        <taxon>Ampullariidae</taxon>
        <taxon>Pomacea</taxon>
    </lineage>
</organism>
<dbReference type="InterPro" id="IPR036036">
    <property type="entry name" value="SOCS_box-like_dom_sf"/>
</dbReference>
<dbReference type="PROSITE" id="PS50225">
    <property type="entry name" value="SOCS"/>
    <property type="match status" value="1"/>
</dbReference>
<evidence type="ECO:0000259" key="4">
    <source>
        <dbReference type="PROSITE" id="PS50225"/>
    </source>
</evidence>
<dbReference type="AlphaFoldDB" id="A0A2T7P5G0"/>
<dbReference type="PANTHER" id="PTHR24173">
    <property type="entry name" value="ANKYRIN REPEAT CONTAINING"/>
    <property type="match status" value="1"/>
</dbReference>
<reference evidence="5 6" key="1">
    <citation type="submission" date="2018-04" db="EMBL/GenBank/DDBJ databases">
        <title>The genome of golden apple snail Pomacea canaliculata provides insight into stress tolerance and invasive adaptation.</title>
        <authorList>
            <person name="Liu C."/>
            <person name="Liu B."/>
            <person name="Ren Y."/>
            <person name="Zhang Y."/>
            <person name="Wang H."/>
            <person name="Li S."/>
            <person name="Jiang F."/>
            <person name="Yin L."/>
            <person name="Zhang G."/>
            <person name="Qian W."/>
            <person name="Fan W."/>
        </authorList>
    </citation>
    <scope>NUCLEOTIDE SEQUENCE [LARGE SCALE GENOMIC DNA]</scope>
    <source>
        <strain evidence="5">SZHN2017</strain>
        <tissue evidence="5">Muscle</tissue>
    </source>
</reference>
<dbReference type="EMBL" id="PZQS01000006">
    <property type="protein sequence ID" value="PVD28650.1"/>
    <property type="molecule type" value="Genomic_DNA"/>
</dbReference>
<dbReference type="Proteomes" id="UP000245119">
    <property type="component" value="Linkage Group LG6"/>
</dbReference>
<protein>
    <recommendedName>
        <fullName evidence="4">SOCS box domain-containing protein</fullName>
    </recommendedName>
</protein>
<accession>A0A2T7P5G0</accession>
<dbReference type="Pfam" id="PF12796">
    <property type="entry name" value="Ank_2"/>
    <property type="match status" value="2"/>
</dbReference>
<evidence type="ECO:0000256" key="2">
    <source>
        <dbReference type="ARBA" id="ARBA00023043"/>
    </source>
</evidence>
<sequence length="383" mass="41787">MKICACSFLEAVHSNSLRLVQLHLAVPQALQARDLQQALFVATRLGHEAVVRLLLETGLSLVLAVDGRQNTPLYVAVAHRWPRLTELLARAGPPDLVNAWVGARHAAVHLAAQEGLDECLHVLVECGADLRARDSAGCTPLILAVRYKRYGVMKVLLEHSSSSLNMADHSGRTALHYAAQSATGVAQLLAAGAEVNVVDGEGLTPLLIAAAEGLSGVVKALAASGRCDVNVALPSSRRTALHILAHKGHSDCIAQLLAAGADVTAADAEGRTAMWFAVSNNRLHVVKELLRASCQANFFILTGYDLPHLRECLALPEAQQLFERADLQHWLQHARDVMSLRCLCRKWIRHHLGRHFYCDLQQLPVPDSIRHYLFYGELDDSED</sequence>
<dbReference type="InterPro" id="IPR036770">
    <property type="entry name" value="Ankyrin_rpt-contain_sf"/>
</dbReference>
<dbReference type="InterPro" id="IPR002110">
    <property type="entry name" value="Ankyrin_rpt"/>
</dbReference>
<evidence type="ECO:0000256" key="1">
    <source>
        <dbReference type="ARBA" id="ARBA00022737"/>
    </source>
</evidence>
<feature type="domain" description="SOCS box" evidence="4">
    <location>
        <begin position="326"/>
        <end position="379"/>
    </location>
</feature>
<dbReference type="PROSITE" id="PS50088">
    <property type="entry name" value="ANK_REPEAT"/>
    <property type="match status" value="2"/>
</dbReference>
<dbReference type="PROSITE" id="PS50297">
    <property type="entry name" value="ANK_REP_REGION"/>
    <property type="match status" value="2"/>
</dbReference>
<feature type="repeat" description="ANK" evidence="3">
    <location>
        <begin position="103"/>
        <end position="135"/>
    </location>
</feature>
<dbReference type="GO" id="GO:0035556">
    <property type="term" value="P:intracellular signal transduction"/>
    <property type="evidence" value="ECO:0007669"/>
    <property type="project" value="InterPro"/>
</dbReference>
<dbReference type="Gene3D" id="1.10.750.20">
    <property type="entry name" value="SOCS box"/>
    <property type="match status" value="1"/>
</dbReference>
<dbReference type="SMART" id="SM00248">
    <property type="entry name" value="ANK"/>
    <property type="match status" value="8"/>
</dbReference>
<feature type="repeat" description="ANK" evidence="3">
    <location>
        <begin position="236"/>
        <end position="268"/>
    </location>
</feature>
<dbReference type="PANTHER" id="PTHR24173:SF74">
    <property type="entry name" value="ANKYRIN REPEAT DOMAIN-CONTAINING PROTEIN 16"/>
    <property type="match status" value="1"/>
</dbReference>
<dbReference type="Pfam" id="PF07525">
    <property type="entry name" value="SOCS_box"/>
    <property type="match status" value="1"/>
</dbReference>
<dbReference type="SMART" id="SM00969">
    <property type="entry name" value="SOCS_box"/>
    <property type="match status" value="1"/>
</dbReference>